<dbReference type="GO" id="GO:0006707">
    <property type="term" value="P:cholesterol catabolic process"/>
    <property type="evidence" value="ECO:0007669"/>
    <property type="project" value="TreeGrafter"/>
</dbReference>
<sequence length="404" mass="44926">MTQGETMSTATDVYYDPYDTDIDAEPHAVWRRMRDEAPVYRNDRYDFWALSRHADVDAASRDPRTFSSARGTTLELLSSGGEAPRMMIFIDPPEHSRLRVLFSRAFTPRRISALHEQIREECRTLLDPHVGSAGFDYVADFGAQLPSRVISALLGVSPTDQPRILDVINTMFHIEPGVGMINDTALNAMFELHTYLVDQLAERRAHPRDDMFSALVQAELTEDDGTTRRLDDQEAANFGVLLVSAGTETVARLIGWAGLALADFPDQRELLVADPGLIPNAVEELLRYEAPSPSQGRSLTRDVTLHGVTIPEGSKVLLLTGSAGRDERAFPNPDVLDVRRRIEAHLSFGLGAHYCLGAALARLEGRIALEETLRRFPRWDVDRAGAVRLHTSTVRGYKNLPIAV</sequence>
<proteinExistence type="inferred from homology"/>
<dbReference type="InterPro" id="IPR001128">
    <property type="entry name" value="Cyt_P450"/>
</dbReference>
<comment type="similarity">
    <text evidence="1 7">Belongs to the cytochrome P450 family.</text>
</comment>
<dbReference type="CDD" id="cd11078">
    <property type="entry name" value="CYP130-like"/>
    <property type="match status" value="1"/>
</dbReference>
<gene>
    <name evidence="8" type="ORF">Ga0074812_103404</name>
</gene>
<dbReference type="PANTHER" id="PTHR46696:SF4">
    <property type="entry name" value="BIOTIN BIOSYNTHESIS CYTOCHROME P450"/>
    <property type="match status" value="1"/>
</dbReference>
<name>A0A0S4QII1_9ACTN</name>
<dbReference type="PANTHER" id="PTHR46696">
    <property type="entry name" value="P450, PUTATIVE (EUROFUNG)-RELATED"/>
    <property type="match status" value="1"/>
</dbReference>
<dbReference type="AlphaFoldDB" id="A0A0S4QII1"/>
<dbReference type="Pfam" id="PF00067">
    <property type="entry name" value="p450"/>
    <property type="match status" value="1"/>
</dbReference>
<keyword evidence="3 7" id="KW-0479">Metal-binding</keyword>
<evidence type="ECO:0000256" key="5">
    <source>
        <dbReference type="ARBA" id="ARBA00023004"/>
    </source>
</evidence>
<keyword evidence="6 7" id="KW-0503">Monooxygenase</keyword>
<dbReference type="GO" id="GO:0020037">
    <property type="term" value="F:heme binding"/>
    <property type="evidence" value="ECO:0007669"/>
    <property type="project" value="InterPro"/>
</dbReference>
<dbReference type="RefSeq" id="WP_226930843.1">
    <property type="nucleotide sequence ID" value="NZ_FAOZ01000003.1"/>
</dbReference>
<evidence type="ECO:0000313" key="8">
    <source>
        <dbReference type="EMBL" id="CUU54914.1"/>
    </source>
</evidence>
<organism evidence="8 9">
    <name type="scientific">Parafrankia irregularis</name>
    <dbReference type="NCBI Taxonomy" id="795642"/>
    <lineage>
        <taxon>Bacteria</taxon>
        <taxon>Bacillati</taxon>
        <taxon>Actinomycetota</taxon>
        <taxon>Actinomycetes</taxon>
        <taxon>Frankiales</taxon>
        <taxon>Frankiaceae</taxon>
        <taxon>Parafrankia</taxon>
    </lineage>
</organism>
<keyword evidence="9" id="KW-1185">Reference proteome</keyword>
<dbReference type="Proteomes" id="UP000198802">
    <property type="component" value="Unassembled WGS sequence"/>
</dbReference>
<dbReference type="FunFam" id="1.10.630.10:FF:000018">
    <property type="entry name" value="Cytochrome P450 monooxygenase"/>
    <property type="match status" value="1"/>
</dbReference>
<evidence type="ECO:0000313" key="9">
    <source>
        <dbReference type="Proteomes" id="UP000198802"/>
    </source>
</evidence>
<evidence type="ECO:0000256" key="6">
    <source>
        <dbReference type="ARBA" id="ARBA00023033"/>
    </source>
</evidence>
<accession>A0A0S4QII1</accession>
<protein>
    <submittedName>
        <fullName evidence="8">Cytochrome P450</fullName>
    </submittedName>
</protein>
<evidence type="ECO:0000256" key="7">
    <source>
        <dbReference type="RuleBase" id="RU000461"/>
    </source>
</evidence>
<dbReference type="Gene3D" id="1.10.630.10">
    <property type="entry name" value="Cytochrome P450"/>
    <property type="match status" value="1"/>
</dbReference>
<dbReference type="EMBL" id="FAOZ01000003">
    <property type="protein sequence ID" value="CUU54914.1"/>
    <property type="molecule type" value="Genomic_DNA"/>
</dbReference>
<keyword evidence="5 7" id="KW-0408">Iron</keyword>
<reference evidence="9" key="1">
    <citation type="submission" date="2015-11" db="EMBL/GenBank/DDBJ databases">
        <authorList>
            <person name="Varghese N."/>
        </authorList>
    </citation>
    <scope>NUCLEOTIDE SEQUENCE [LARGE SCALE GENOMIC DNA]</scope>
    <source>
        <strain evidence="9">DSM 45899</strain>
    </source>
</reference>
<dbReference type="GO" id="GO:0005506">
    <property type="term" value="F:iron ion binding"/>
    <property type="evidence" value="ECO:0007669"/>
    <property type="project" value="InterPro"/>
</dbReference>
<dbReference type="InterPro" id="IPR017972">
    <property type="entry name" value="Cyt_P450_CS"/>
</dbReference>
<evidence type="ECO:0000256" key="4">
    <source>
        <dbReference type="ARBA" id="ARBA00023002"/>
    </source>
</evidence>
<dbReference type="GO" id="GO:0008395">
    <property type="term" value="F:steroid hydroxylase activity"/>
    <property type="evidence" value="ECO:0007669"/>
    <property type="project" value="TreeGrafter"/>
</dbReference>
<dbReference type="InterPro" id="IPR036396">
    <property type="entry name" value="Cyt_P450_sf"/>
</dbReference>
<evidence type="ECO:0000256" key="3">
    <source>
        <dbReference type="ARBA" id="ARBA00022723"/>
    </source>
</evidence>
<dbReference type="SUPFAM" id="SSF48264">
    <property type="entry name" value="Cytochrome P450"/>
    <property type="match status" value="1"/>
</dbReference>
<evidence type="ECO:0000256" key="1">
    <source>
        <dbReference type="ARBA" id="ARBA00010617"/>
    </source>
</evidence>
<dbReference type="InterPro" id="IPR002397">
    <property type="entry name" value="Cyt_P450_B"/>
</dbReference>
<keyword evidence="4 7" id="KW-0560">Oxidoreductase</keyword>
<dbReference type="PROSITE" id="PS00086">
    <property type="entry name" value="CYTOCHROME_P450"/>
    <property type="match status" value="1"/>
</dbReference>
<dbReference type="PRINTS" id="PR00359">
    <property type="entry name" value="BP450"/>
</dbReference>
<dbReference type="GO" id="GO:0036199">
    <property type="term" value="F:cholest-4-en-3-one 26-monooxygenase activity"/>
    <property type="evidence" value="ECO:0007669"/>
    <property type="project" value="TreeGrafter"/>
</dbReference>
<keyword evidence="2 7" id="KW-0349">Heme</keyword>
<evidence type="ECO:0000256" key="2">
    <source>
        <dbReference type="ARBA" id="ARBA00022617"/>
    </source>
</evidence>